<feature type="compositionally biased region" description="Polar residues" evidence="2">
    <location>
        <begin position="47"/>
        <end position="61"/>
    </location>
</feature>
<dbReference type="AlphaFoldDB" id="A0A368W3B8"/>
<gene>
    <name evidence="4" type="ORF">DFP97_105349</name>
</gene>
<dbReference type="GO" id="GO:0015888">
    <property type="term" value="P:thiamine transport"/>
    <property type="evidence" value="ECO:0007669"/>
    <property type="project" value="TreeGrafter"/>
</dbReference>
<protein>
    <submittedName>
        <fullName evidence="4">Iron(III) transport system substrate-binding protein</fullName>
    </submittedName>
</protein>
<sequence>MKGFKNRLILTSLIVLILGVLSACGGNSASNAGSSGETPAADKEAAASNQDSGNTQPANSTADKKKVVVYTNAGGQGRAEWVQQEAAKKGIDVQFVNAGGGDLANRLIAEKNNPVADVIWGLTSIDYEKFKKQDMLEKYVPAWAEQVDSGLNDSGDYYHATAKQAILMMYDKNVYTKDTAPTDWPDLWNNSQYQGKYAILTSGGATMRSVLAGILMRYQDPNGEYGISKQGWDELTKFYQNGRQLKQGEDLFETLSKKEQPISPVWSSGIADFEQKFNIQMDIVSPKVGVPHLVESVALVKGAKNADAAKQFIDWFGTAEVQGPFAAKFSYFPANKDALKDAPQKVKDIASAVTVQEIDWKFVSDHIDQWVQKIELQIMK</sequence>
<evidence type="ECO:0000256" key="3">
    <source>
        <dbReference type="SAM" id="SignalP"/>
    </source>
</evidence>
<dbReference type="GO" id="GO:0030288">
    <property type="term" value="C:outer membrane-bounded periplasmic space"/>
    <property type="evidence" value="ECO:0007669"/>
    <property type="project" value="TreeGrafter"/>
</dbReference>
<evidence type="ECO:0000256" key="2">
    <source>
        <dbReference type="SAM" id="MobiDB-lite"/>
    </source>
</evidence>
<accession>A0A368W3B8</accession>
<dbReference type="OrthoDB" id="179400at2"/>
<dbReference type="SUPFAM" id="SSF53850">
    <property type="entry name" value="Periplasmic binding protein-like II"/>
    <property type="match status" value="1"/>
</dbReference>
<evidence type="ECO:0000313" key="4">
    <source>
        <dbReference type="EMBL" id="RCW49164.1"/>
    </source>
</evidence>
<name>A0A368W3B8_9BACL</name>
<evidence type="ECO:0000256" key="1">
    <source>
        <dbReference type="ARBA" id="ARBA00022729"/>
    </source>
</evidence>
<dbReference type="Proteomes" id="UP000252415">
    <property type="component" value="Unassembled WGS sequence"/>
</dbReference>
<proteinExistence type="predicted"/>
<dbReference type="PROSITE" id="PS51257">
    <property type="entry name" value="PROKAR_LIPOPROTEIN"/>
    <property type="match status" value="1"/>
</dbReference>
<feature type="region of interest" description="Disordered" evidence="2">
    <location>
        <begin position="29"/>
        <end position="65"/>
    </location>
</feature>
<dbReference type="InterPro" id="IPR006059">
    <property type="entry name" value="SBP"/>
</dbReference>
<dbReference type="PANTHER" id="PTHR30006">
    <property type="entry name" value="THIAMINE-BINDING PERIPLASMIC PROTEIN-RELATED"/>
    <property type="match status" value="1"/>
</dbReference>
<dbReference type="PIRSF" id="PIRSF002825">
    <property type="entry name" value="CfbpA"/>
    <property type="match status" value="1"/>
</dbReference>
<comment type="caution">
    <text evidence="4">The sequence shown here is derived from an EMBL/GenBank/DDBJ whole genome shotgun (WGS) entry which is preliminary data.</text>
</comment>
<dbReference type="InterPro" id="IPR026045">
    <property type="entry name" value="Ferric-bd"/>
</dbReference>
<keyword evidence="1 3" id="KW-0732">Signal</keyword>
<feature type="chain" id="PRO_5038399004" evidence="3">
    <location>
        <begin position="26"/>
        <end position="380"/>
    </location>
</feature>
<keyword evidence="5" id="KW-1185">Reference proteome</keyword>
<dbReference type="Pfam" id="PF13416">
    <property type="entry name" value="SBP_bac_8"/>
    <property type="match status" value="1"/>
</dbReference>
<dbReference type="GO" id="GO:0030975">
    <property type="term" value="F:thiamine binding"/>
    <property type="evidence" value="ECO:0007669"/>
    <property type="project" value="TreeGrafter"/>
</dbReference>
<feature type="signal peptide" evidence="3">
    <location>
        <begin position="1"/>
        <end position="25"/>
    </location>
</feature>
<dbReference type="PANTHER" id="PTHR30006:SF2">
    <property type="entry name" value="ABC TRANSPORTER SUBSTRATE-BINDING PROTEIN"/>
    <property type="match status" value="1"/>
</dbReference>
<dbReference type="GO" id="GO:0030976">
    <property type="term" value="F:thiamine pyrophosphate binding"/>
    <property type="evidence" value="ECO:0007669"/>
    <property type="project" value="TreeGrafter"/>
</dbReference>
<evidence type="ECO:0000313" key="5">
    <source>
        <dbReference type="Proteomes" id="UP000252415"/>
    </source>
</evidence>
<reference evidence="4 5" key="1">
    <citation type="submission" date="2018-07" db="EMBL/GenBank/DDBJ databases">
        <title>Genomic Encyclopedia of Type Strains, Phase III (KMG-III): the genomes of soil and plant-associated and newly described type strains.</title>
        <authorList>
            <person name="Whitman W."/>
        </authorList>
    </citation>
    <scope>NUCLEOTIDE SEQUENCE [LARGE SCALE GENOMIC DNA]</scope>
    <source>
        <strain evidence="4 5">CECT 7506</strain>
    </source>
</reference>
<dbReference type="RefSeq" id="WP_114379890.1">
    <property type="nucleotide sequence ID" value="NZ_QPJD01000005.1"/>
</dbReference>
<dbReference type="Gene3D" id="3.40.190.10">
    <property type="entry name" value="Periplasmic binding protein-like II"/>
    <property type="match status" value="2"/>
</dbReference>
<organism evidence="4 5">
    <name type="scientific">Paenibacillus prosopidis</name>
    <dbReference type="NCBI Taxonomy" id="630520"/>
    <lineage>
        <taxon>Bacteria</taxon>
        <taxon>Bacillati</taxon>
        <taxon>Bacillota</taxon>
        <taxon>Bacilli</taxon>
        <taxon>Bacillales</taxon>
        <taxon>Paenibacillaceae</taxon>
        <taxon>Paenibacillus</taxon>
    </lineage>
</organism>
<dbReference type="EMBL" id="QPJD01000005">
    <property type="protein sequence ID" value="RCW49164.1"/>
    <property type="molecule type" value="Genomic_DNA"/>
</dbReference>